<feature type="transmembrane region" description="Helical" evidence="1">
    <location>
        <begin position="20"/>
        <end position="39"/>
    </location>
</feature>
<evidence type="ECO:0000313" key="3">
    <source>
        <dbReference type="Proteomes" id="UP000320225"/>
    </source>
</evidence>
<evidence type="ECO:0000313" key="2">
    <source>
        <dbReference type="EMBL" id="TSE25254.1"/>
    </source>
</evidence>
<organism evidence="2 3">
    <name type="scientific">Tepidimonas sediminis</name>
    <dbReference type="NCBI Taxonomy" id="2588941"/>
    <lineage>
        <taxon>Bacteria</taxon>
        <taxon>Pseudomonadati</taxon>
        <taxon>Pseudomonadota</taxon>
        <taxon>Betaproteobacteria</taxon>
        <taxon>Burkholderiales</taxon>
        <taxon>Tepidimonas</taxon>
    </lineage>
</organism>
<evidence type="ECO:0000256" key="1">
    <source>
        <dbReference type="SAM" id="Phobius"/>
    </source>
</evidence>
<keyword evidence="3" id="KW-1185">Reference proteome</keyword>
<keyword evidence="1" id="KW-0472">Membrane</keyword>
<reference evidence="2 3" key="1">
    <citation type="submission" date="2019-07" db="EMBL/GenBank/DDBJ databases">
        <title>Tepidimonas sediminis YIM 72259 draft genome.</title>
        <authorList>
            <person name="Da Costa M.S."/>
            <person name="Froufe H.J.C."/>
            <person name="Egas C."/>
            <person name="Albuquerque L."/>
        </authorList>
    </citation>
    <scope>NUCLEOTIDE SEQUENCE [LARGE SCALE GENOMIC DNA]</scope>
    <source>
        <strain evidence="2 3">YIM 72259</strain>
    </source>
</reference>
<dbReference type="InterPro" id="IPR037185">
    <property type="entry name" value="EmrE-like"/>
</dbReference>
<gene>
    <name evidence="2" type="ORF">Tsedi_01501</name>
</gene>
<evidence type="ECO:0008006" key="4">
    <source>
        <dbReference type="Google" id="ProtNLM"/>
    </source>
</evidence>
<accession>A0A554WNV5</accession>
<keyword evidence="1" id="KW-1133">Transmembrane helix</keyword>
<comment type="caution">
    <text evidence="2">The sequence shown here is derived from an EMBL/GenBank/DDBJ whole genome shotgun (WGS) entry which is preliminary data.</text>
</comment>
<dbReference type="SUPFAM" id="SSF103481">
    <property type="entry name" value="Multidrug resistance efflux transporter EmrE"/>
    <property type="match status" value="1"/>
</dbReference>
<sequence length="53" mass="5395">MGSVGLGAWLLDEPLTPGFVTGAGLVLAGALLVNGHALLQGWWRRLRGASAAP</sequence>
<dbReference type="EMBL" id="VJND01000008">
    <property type="protein sequence ID" value="TSE25254.1"/>
    <property type="molecule type" value="Genomic_DNA"/>
</dbReference>
<dbReference type="AlphaFoldDB" id="A0A554WNV5"/>
<dbReference type="Proteomes" id="UP000320225">
    <property type="component" value="Unassembled WGS sequence"/>
</dbReference>
<proteinExistence type="predicted"/>
<keyword evidence="1" id="KW-0812">Transmembrane</keyword>
<protein>
    <recommendedName>
        <fullName evidence="4">EamA-like transporter family protein</fullName>
    </recommendedName>
</protein>
<dbReference type="RefSeq" id="WP_185970606.1">
    <property type="nucleotide sequence ID" value="NZ_VJND01000008.1"/>
</dbReference>
<name>A0A554WNV5_9BURK</name>